<proteinExistence type="inferred from homology"/>
<comment type="subunit">
    <text evidence="11">Probably interacts with PlsX.</text>
</comment>
<feature type="transmembrane region" description="Helical" evidence="11">
    <location>
        <begin position="113"/>
        <end position="137"/>
    </location>
</feature>
<evidence type="ECO:0000256" key="9">
    <source>
        <dbReference type="ARBA" id="ARBA00023209"/>
    </source>
</evidence>
<dbReference type="UniPathway" id="UPA00085"/>
<dbReference type="EMBL" id="FXAG01000002">
    <property type="protein sequence ID" value="SME96899.1"/>
    <property type="molecule type" value="Genomic_DNA"/>
</dbReference>
<reference evidence="13" key="1">
    <citation type="submission" date="2017-04" db="EMBL/GenBank/DDBJ databases">
        <authorList>
            <person name="Varghese N."/>
            <person name="Submissions S."/>
        </authorList>
    </citation>
    <scope>NUCLEOTIDE SEQUENCE [LARGE SCALE GENOMIC DNA]</scope>
    <source>
        <strain evidence="13">DSM 22618</strain>
    </source>
</reference>
<evidence type="ECO:0000256" key="4">
    <source>
        <dbReference type="ARBA" id="ARBA00022679"/>
    </source>
</evidence>
<evidence type="ECO:0000313" key="13">
    <source>
        <dbReference type="Proteomes" id="UP000192920"/>
    </source>
</evidence>
<comment type="pathway">
    <text evidence="11">Lipid metabolism; phospholipid metabolism.</text>
</comment>
<keyword evidence="9 11" id="KW-0594">Phospholipid biosynthesis</keyword>
<protein>
    <recommendedName>
        <fullName evidence="11">Glycerol-3-phosphate acyltransferase</fullName>
    </recommendedName>
    <alternativeName>
        <fullName evidence="11">Acyl-PO4 G3P acyltransferase</fullName>
    </alternativeName>
    <alternativeName>
        <fullName evidence="11">Acyl-phosphate--glycerol-3-phosphate acyltransferase</fullName>
    </alternativeName>
    <alternativeName>
        <fullName evidence="11">G3P acyltransferase</fullName>
        <shortName evidence="11">GPAT</shortName>
        <ecNumber evidence="11">2.3.1.275</ecNumber>
    </alternativeName>
    <alternativeName>
        <fullName evidence="11">Lysophosphatidic acid synthase</fullName>
        <shortName evidence="11">LPA synthase</shortName>
    </alternativeName>
</protein>
<evidence type="ECO:0000256" key="6">
    <source>
        <dbReference type="ARBA" id="ARBA00022989"/>
    </source>
</evidence>
<sequence>MTTTAFAFLVAAYLIGSLSFAVIVSRLMGMADPRSYGSGNPGATNVLRSGKKLAAVLTLLGDGIKGWVAVALTQWLGPRYGLGEQAVGMAAIAVLVGHMWPVFFGFKGGKGVATAVGVLFGFNLWLALAAVATWLFMAVVVKISSLSALTAAVLAPVYAFFIVGPHSVYFGSSIIIAILVVHRHKSNLIKLLTGQEGKIGEKADGSARNGSGGQ</sequence>
<keyword evidence="7 11" id="KW-0443">Lipid metabolism</keyword>
<accession>A0A1Y6B7G3</accession>
<dbReference type="InterPro" id="IPR003811">
    <property type="entry name" value="G3P_acylTferase_PlsY"/>
</dbReference>
<organism evidence="12 13">
    <name type="scientific">Pseudogulbenkiania subflava DSM 22618</name>
    <dbReference type="NCBI Taxonomy" id="1123014"/>
    <lineage>
        <taxon>Bacteria</taxon>
        <taxon>Pseudomonadati</taxon>
        <taxon>Pseudomonadota</taxon>
        <taxon>Betaproteobacteria</taxon>
        <taxon>Neisseriales</taxon>
        <taxon>Chromobacteriaceae</taxon>
        <taxon>Pseudogulbenkiania</taxon>
    </lineage>
</organism>
<dbReference type="RefSeq" id="WP_085274757.1">
    <property type="nucleotide sequence ID" value="NZ_FXAG01000002.1"/>
</dbReference>
<evidence type="ECO:0000256" key="7">
    <source>
        <dbReference type="ARBA" id="ARBA00023098"/>
    </source>
</evidence>
<comment type="function">
    <text evidence="11">Catalyzes the transfer of an acyl group from acyl-phosphate (acyl-PO(4)) to glycerol-3-phosphate (G3P) to form lysophosphatidic acid (LPA). This enzyme utilizes acyl-phosphate as fatty acyl donor, but not acyl-CoA or acyl-ACP.</text>
</comment>
<dbReference type="EC" id="2.3.1.275" evidence="11"/>
<evidence type="ECO:0000256" key="11">
    <source>
        <dbReference type="HAMAP-Rule" id="MF_01043"/>
    </source>
</evidence>
<feature type="transmembrane region" description="Helical" evidence="11">
    <location>
        <begin position="157"/>
        <end position="181"/>
    </location>
</feature>
<dbReference type="NCBIfam" id="TIGR00023">
    <property type="entry name" value="glycerol-3-phosphate 1-O-acyltransferase PlsY"/>
    <property type="match status" value="1"/>
</dbReference>
<keyword evidence="3" id="KW-0997">Cell inner membrane</keyword>
<dbReference type="Pfam" id="PF02660">
    <property type="entry name" value="G3P_acyltransf"/>
    <property type="match status" value="1"/>
</dbReference>
<keyword evidence="5 11" id="KW-0812">Transmembrane</keyword>
<dbReference type="PANTHER" id="PTHR30309">
    <property type="entry name" value="INNER MEMBRANE PROTEIN YGIH"/>
    <property type="match status" value="1"/>
</dbReference>
<evidence type="ECO:0000256" key="8">
    <source>
        <dbReference type="ARBA" id="ARBA00023136"/>
    </source>
</evidence>
<dbReference type="SMART" id="SM01207">
    <property type="entry name" value="G3P_acyltransf"/>
    <property type="match status" value="1"/>
</dbReference>
<keyword evidence="2 11" id="KW-0444">Lipid biosynthesis</keyword>
<name>A0A1Y6B7G3_9NEIS</name>
<dbReference type="GO" id="GO:0005886">
    <property type="term" value="C:plasma membrane"/>
    <property type="evidence" value="ECO:0007669"/>
    <property type="project" value="UniProtKB-SubCell"/>
</dbReference>
<keyword evidence="1 11" id="KW-1003">Cell membrane</keyword>
<feature type="transmembrane region" description="Helical" evidence="11">
    <location>
        <begin position="87"/>
        <end position="106"/>
    </location>
</feature>
<dbReference type="Proteomes" id="UP000192920">
    <property type="component" value="Unassembled WGS sequence"/>
</dbReference>
<dbReference type="AlphaFoldDB" id="A0A1Y6B7G3"/>
<evidence type="ECO:0000313" key="12">
    <source>
        <dbReference type="EMBL" id="SME96899.1"/>
    </source>
</evidence>
<evidence type="ECO:0000256" key="10">
    <source>
        <dbReference type="ARBA" id="ARBA00023264"/>
    </source>
</evidence>
<dbReference type="HAMAP" id="MF_01043">
    <property type="entry name" value="PlsY"/>
    <property type="match status" value="1"/>
</dbReference>
<feature type="transmembrane region" description="Helical" evidence="11">
    <location>
        <begin position="6"/>
        <end position="24"/>
    </location>
</feature>
<keyword evidence="13" id="KW-1185">Reference proteome</keyword>
<evidence type="ECO:0000256" key="1">
    <source>
        <dbReference type="ARBA" id="ARBA00022475"/>
    </source>
</evidence>
<dbReference type="PANTHER" id="PTHR30309:SF0">
    <property type="entry name" value="GLYCEROL-3-PHOSPHATE ACYLTRANSFERASE-RELATED"/>
    <property type="match status" value="1"/>
</dbReference>
<keyword evidence="12" id="KW-0012">Acyltransferase</keyword>
<keyword evidence="10 11" id="KW-1208">Phospholipid metabolism</keyword>
<keyword evidence="6 11" id="KW-1133">Transmembrane helix</keyword>
<comment type="catalytic activity">
    <reaction evidence="11">
        <text>an acyl phosphate + sn-glycerol 3-phosphate = a 1-acyl-sn-glycero-3-phosphate + phosphate</text>
        <dbReference type="Rhea" id="RHEA:34075"/>
        <dbReference type="ChEBI" id="CHEBI:43474"/>
        <dbReference type="ChEBI" id="CHEBI:57597"/>
        <dbReference type="ChEBI" id="CHEBI:57970"/>
        <dbReference type="ChEBI" id="CHEBI:59918"/>
        <dbReference type="EC" id="2.3.1.275"/>
    </reaction>
</comment>
<dbReference type="STRING" id="1123014.SAMN02745746_00384"/>
<feature type="transmembrane region" description="Helical" evidence="11">
    <location>
        <begin position="53"/>
        <end position="75"/>
    </location>
</feature>
<gene>
    <name evidence="11" type="primary">plsY</name>
    <name evidence="12" type="ORF">SAMN02745746_00384</name>
</gene>
<evidence type="ECO:0000256" key="3">
    <source>
        <dbReference type="ARBA" id="ARBA00022519"/>
    </source>
</evidence>
<keyword evidence="4 11" id="KW-0808">Transferase</keyword>
<evidence type="ECO:0000256" key="5">
    <source>
        <dbReference type="ARBA" id="ARBA00022692"/>
    </source>
</evidence>
<comment type="subcellular location">
    <subcellularLocation>
        <location evidence="11">Cell membrane</location>
        <topology evidence="11">Multi-pass membrane protein</topology>
    </subcellularLocation>
</comment>
<evidence type="ECO:0000256" key="2">
    <source>
        <dbReference type="ARBA" id="ARBA00022516"/>
    </source>
</evidence>
<comment type="similarity">
    <text evidence="11">Belongs to the PlsY family.</text>
</comment>
<keyword evidence="8 11" id="KW-0472">Membrane</keyword>
<dbReference type="GO" id="GO:0008654">
    <property type="term" value="P:phospholipid biosynthetic process"/>
    <property type="evidence" value="ECO:0007669"/>
    <property type="project" value="UniProtKB-UniRule"/>
</dbReference>
<dbReference type="GO" id="GO:0043772">
    <property type="term" value="F:acyl-phosphate glycerol-3-phosphate acyltransferase activity"/>
    <property type="evidence" value="ECO:0007669"/>
    <property type="project" value="UniProtKB-UniRule"/>
</dbReference>